<gene>
    <name evidence="1" type="ORF">S01H1_79525</name>
</gene>
<proteinExistence type="predicted"/>
<organism evidence="1">
    <name type="scientific">marine sediment metagenome</name>
    <dbReference type="NCBI Taxonomy" id="412755"/>
    <lineage>
        <taxon>unclassified sequences</taxon>
        <taxon>metagenomes</taxon>
        <taxon>ecological metagenomes</taxon>
    </lineage>
</organism>
<name>X0Z2D9_9ZZZZ</name>
<reference evidence="1" key="1">
    <citation type="journal article" date="2014" name="Front. Microbiol.">
        <title>High frequency of phylogenetically diverse reductive dehalogenase-homologous genes in deep subseafloor sedimentary metagenomes.</title>
        <authorList>
            <person name="Kawai M."/>
            <person name="Futagami T."/>
            <person name="Toyoda A."/>
            <person name="Takaki Y."/>
            <person name="Nishi S."/>
            <person name="Hori S."/>
            <person name="Arai W."/>
            <person name="Tsubouchi T."/>
            <person name="Morono Y."/>
            <person name="Uchiyama I."/>
            <person name="Ito T."/>
            <person name="Fujiyama A."/>
            <person name="Inagaki F."/>
            <person name="Takami H."/>
        </authorList>
    </citation>
    <scope>NUCLEOTIDE SEQUENCE</scope>
    <source>
        <strain evidence="1">Expedition CK06-06</strain>
    </source>
</reference>
<dbReference type="EMBL" id="BARS01053620">
    <property type="protein sequence ID" value="GAG52697.1"/>
    <property type="molecule type" value="Genomic_DNA"/>
</dbReference>
<accession>X0Z2D9</accession>
<comment type="caution">
    <text evidence="1">The sequence shown here is derived from an EMBL/GenBank/DDBJ whole genome shotgun (WGS) entry which is preliminary data.</text>
</comment>
<protein>
    <submittedName>
        <fullName evidence="1">Uncharacterized protein</fullName>
    </submittedName>
</protein>
<evidence type="ECO:0000313" key="1">
    <source>
        <dbReference type="EMBL" id="GAG52697.1"/>
    </source>
</evidence>
<dbReference type="AlphaFoldDB" id="X0Z2D9"/>
<sequence length="52" mass="5993">MMIVADQVEQPVYDIQEKLIFCAMPPALGLADRFRGIDNHLTTDSTRFRLVR</sequence>
<feature type="non-terminal residue" evidence="1">
    <location>
        <position position="52"/>
    </location>
</feature>